<dbReference type="InterPro" id="IPR018247">
    <property type="entry name" value="EF_Hand_1_Ca_BS"/>
</dbReference>
<accession>A0A0D7CM64</accession>
<dbReference type="Gene3D" id="1.10.238.10">
    <property type="entry name" value="EF-hand"/>
    <property type="match status" value="1"/>
</dbReference>
<dbReference type="Pfam" id="PF13499">
    <property type="entry name" value="EF-hand_7"/>
    <property type="match status" value="1"/>
</dbReference>
<dbReference type="GO" id="GO:0005509">
    <property type="term" value="F:calcium ion binding"/>
    <property type="evidence" value="ECO:0007669"/>
    <property type="project" value="InterPro"/>
</dbReference>
<comment type="caution">
    <text evidence="2">The sequence shown here is derived from an EMBL/GenBank/DDBJ whole genome shotgun (WGS) entry which is preliminary data.</text>
</comment>
<organism evidence="2 3">
    <name type="scientific">Streptomyces natalensis ATCC 27448</name>
    <dbReference type="NCBI Taxonomy" id="1240678"/>
    <lineage>
        <taxon>Bacteria</taxon>
        <taxon>Bacillati</taxon>
        <taxon>Actinomycetota</taxon>
        <taxon>Actinomycetes</taxon>
        <taxon>Kitasatosporales</taxon>
        <taxon>Streptomycetaceae</taxon>
        <taxon>Streptomyces</taxon>
    </lineage>
</organism>
<sequence>MADIEAAKAAFNRFDADGDGQVSPDEFKRAMAEMGDPFVTGPIAEAVIKAKDSDANGTMSFDEFWQAIQNS</sequence>
<protein>
    <submittedName>
        <fullName evidence="2">EF hand repeat-containing protein</fullName>
    </submittedName>
</protein>
<feature type="domain" description="EF-hand" evidence="1">
    <location>
        <begin position="39"/>
        <end position="71"/>
    </location>
</feature>
<reference evidence="2 3" key="1">
    <citation type="submission" date="2014-09" db="EMBL/GenBank/DDBJ databases">
        <title>Draft genome sequence of Streptomyces natalensis ATCC 27448, producer of the antifungal pimaricin.</title>
        <authorList>
            <person name="Mendes M.V."/>
            <person name="Beites T."/>
            <person name="Pires S."/>
            <person name="Santos C.L."/>
            <person name="Moradas-Ferreira P."/>
        </authorList>
    </citation>
    <scope>NUCLEOTIDE SEQUENCE [LARGE SCALE GENOMIC DNA]</scope>
    <source>
        <strain evidence="2 3">ATCC 27448</strain>
    </source>
</reference>
<feature type="domain" description="EF-hand" evidence="1">
    <location>
        <begin position="2"/>
        <end position="37"/>
    </location>
</feature>
<dbReference type="Proteomes" id="UP000032458">
    <property type="component" value="Unassembled WGS sequence"/>
</dbReference>
<evidence type="ECO:0000313" key="3">
    <source>
        <dbReference type="Proteomes" id="UP000032458"/>
    </source>
</evidence>
<dbReference type="PROSITE" id="PS00018">
    <property type="entry name" value="EF_HAND_1"/>
    <property type="match status" value="2"/>
</dbReference>
<dbReference type="EMBL" id="JRKI01000023">
    <property type="protein sequence ID" value="KIZ17299.1"/>
    <property type="molecule type" value="Genomic_DNA"/>
</dbReference>
<dbReference type="PROSITE" id="PS50222">
    <property type="entry name" value="EF_HAND_2"/>
    <property type="match status" value="2"/>
</dbReference>
<evidence type="ECO:0000259" key="1">
    <source>
        <dbReference type="PROSITE" id="PS50222"/>
    </source>
</evidence>
<gene>
    <name evidence="2" type="ORF">SNA_14825</name>
</gene>
<dbReference type="SMART" id="SM00054">
    <property type="entry name" value="EFh"/>
    <property type="match status" value="2"/>
</dbReference>
<dbReference type="RefSeq" id="WP_030067892.1">
    <property type="nucleotide sequence ID" value="NZ_JRKI01000023.1"/>
</dbReference>
<name>A0A0D7CM64_9ACTN</name>
<dbReference type="InterPro" id="IPR002048">
    <property type="entry name" value="EF_hand_dom"/>
</dbReference>
<dbReference type="SUPFAM" id="SSF47473">
    <property type="entry name" value="EF-hand"/>
    <property type="match status" value="1"/>
</dbReference>
<dbReference type="PATRIC" id="fig|1240678.4.peg.3110"/>
<proteinExistence type="predicted"/>
<evidence type="ECO:0000313" key="2">
    <source>
        <dbReference type="EMBL" id="KIZ17299.1"/>
    </source>
</evidence>
<dbReference type="CDD" id="cd00051">
    <property type="entry name" value="EFh"/>
    <property type="match status" value="1"/>
</dbReference>
<dbReference type="InterPro" id="IPR011992">
    <property type="entry name" value="EF-hand-dom_pair"/>
</dbReference>
<dbReference type="AlphaFoldDB" id="A0A0D7CM64"/>
<keyword evidence="3" id="KW-1185">Reference proteome</keyword>